<evidence type="ECO:0000313" key="6">
    <source>
        <dbReference type="Proteomes" id="UP000533598"/>
    </source>
</evidence>
<evidence type="ECO:0000313" key="5">
    <source>
        <dbReference type="EMBL" id="MBB4673891.1"/>
    </source>
</evidence>
<comment type="caution">
    <text evidence="5">The sequence shown here is derived from an EMBL/GenBank/DDBJ whole genome shotgun (WGS) entry which is preliminary data.</text>
</comment>
<proteinExistence type="inferred from homology"/>
<evidence type="ECO:0000256" key="1">
    <source>
        <dbReference type="ARBA" id="ARBA00004496"/>
    </source>
</evidence>
<dbReference type="Proteomes" id="UP000533598">
    <property type="component" value="Unassembled WGS sequence"/>
</dbReference>
<evidence type="ECO:0000256" key="3">
    <source>
        <dbReference type="ARBA" id="ARBA00022490"/>
    </source>
</evidence>
<name>A0A7W7C5Q3_9PSEU</name>
<evidence type="ECO:0008006" key="7">
    <source>
        <dbReference type="Google" id="ProtNLM"/>
    </source>
</evidence>
<reference evidence="5 6" key="1">
    <citation type="submission" date="2020-08" db="EMBL/GenBank/DDBJ databases">
        <title>Sequencing the genomes of 1000 actinobacteria strains.</title>
        <authorList>
            <person name="Klenk H.-P."/>
        </authorList>
    </citation>
    <scope>NUCLEOTIDE SEQUENCE [LARGE SCALE GENOMIC DNA]</scope>
    <source>
        <strain evidence="5 6">DSM 44230</strain>
    </source>
</reference>
<keyword evidence="3" id="KW-0963">Cytoplasm</keyword>
<organism evidence="5 6">
    <name type="scientific">Crossiella cryophila</name>
    <dbReference type="NCBI Taxonomy" id="43355"/>
    <lineage>
        <taxon>Bacteria</taxon>
        <taxon>Bacillati</taxon>
        <taxon>Actinomycetota</taxon>
        <taxon>Actinomycetes</taxon>
        <taxon>Pseudonocardiales</taxon>
        <taxon>Pseudonocardiaceae</taxon>
        <taxon>Crossiella</taxon>
    </lineage>
</organism>
<dbReference type="InterPro" id="IPR025734">
    <property type="entry name" value="EspG"/>
</dbReference>
<sequence>MTAGTRRAELRLDPRQFTQSWQRLGLGVPPAALAIPAGPERPGPPMPHEDDLAPALRLLATAQREVTVLVSRQPEIWAVAVASGDAGLLATRSAGLIRLRPAFGTALPRLIVSVAPTLRGGPGRSVSLPSGVFDEACGRAYTGAEDLASALRARRVRATDAEALGHMLTGITGGGQFGAAMRDRTGRRHVAAHTVSFLDTDRGRYLLEQRGTYDGASWTTVAPGNPARVTAQVQRMLADLARTLGWD</sequence>
<dbReference type="RefSeq" id="WP_184999952.1">
    <property type="nucleotide sequence ID" value="NZ_BAAAUI010000013.1"/>
</dbReference>
<evidence type="ECO:0000256" key="4">
    <source>
        <dbReference type="ARBA" id="ARBA00023186"/>
    </source>
</evidence>
<protein>
    <recommendedName>
        <fullName evidence="7">ESX secretion-associated protein EspG</fullName>
    </recommendedName>
</protein>
<dbReference type="Pfam" id="PF14011">
    <property type="entry name" value="ESX-1_EspG"/>
    <property type="match status" value="1"/>
</dbReference>
<comment type="subcellular location">
    <subcellularLocation>
        <location evidence="1">Cytoplasm</location>
    </subcellularLocation>
</comment>
<gene>
    <name evidence="5" type="ORF">HNR67_000009</name>
</gene>
<keyword evidence="4" id="KW-0143">Chaperone</keyword>
<dbReference type="EMBL" id="JACHMH010000001">
    <property type="protein sequence ID" value="MBB4673891.1"/>
    <property type="molecule type" value="Genomic_DNA"/>
</dbReference>
<accession>A0A7W7C5Q3</accession>
<comment type="similarity">
    <text evidence="2">Belongs to the EspG family.</text>
</comment>
<evidence type="ECO:0000256" key="2">
    <source>
        <dbReference type="ARBA" id="ARBA00006411"/>
    </source>
</evidence>
<keyword evidence="6" id="KW-1185">Reference proteome</keyword>
<dbReference type="AlphaFoldDB" id="A0A7W7C5Q3"/>